<evidence type="ECO:0000313" key="8">
    <source>
        <dbReference type="Proteomes" id="UP000053096"/>
    </source>
</evidence>
<dbReference type="PANTHER" id="PTHR30419:SF8">
    <property type="entry name" value="NITROGEN ASSIMILATION TRANSCRIPTIONAL ACTIVATOR-RELATED"/>
    <property type="match status" value="1"/>
</dbReference>
<organism evidence="7 8">
    <name type="scientific">Bordetella pseudohinzii</name>
    <dbReference type="NCBI Taxonomy" id="1331258"/>
    <lineage>
        <taxon>Bacteria</taxon>
        <taxon>Pseudomonadati</taxon>
        <taxon>Pseudomonadota</taxon>
        <taxon>Betaproteobacteria</taxon>
        <taxon>Burkholderiales</taxon>
        <taxon>Alcaligenaceae</taxon>
        <taxon>Bordetella</taxon>
    </lineage>
</organism>
<protein>
    <submittedName>
        <fullName evidence="7">HTH-type transcriptional regulator gltC</fullName>
    </submittedName>
</protein>
<dbReference type="CDD" id="cd08440">
    <property type="entry name" value="PBP2_LTTR_like_4"/>
    <property type="match status" value="1"/>
</dbReference>
<dbReference type="OrthoDB" id="8675247at2"/>
<keyword evidence="3" id="KW-0238">DNA-binding</keyword>
<reference evidence="6 9" key="2">
    <citation type="submission" date="2016-07" db="EMBL/GenBank/DDBJ databases">
        <title>Complete genome sequences of Bordetella pseudohinzii.</title>
        <authorList>
            <person name="Spilker T."/>
            <person name="Darrah R."/>
            <person name="LiPuma J.J."/>
        </authorList>
    </citation>
    <scope>NUCLEOTIDE SEQUENCE [LARGE SCALE GENOMIC DNA]</scope>
    <source>
        <strain evidence="6 9">HI4681</strain>
    </source>
</reference>
<evidence type="ECO:0000259" key="5">
    <source>
        <dbReference type="PROSITE" id="PS50931"/>
    </source>
</evidence>
<keyword evidence="9" id="KW-1185">Reference proteome</keyword>
<keyword evidence="2" id="KW-0805">Transcription regulation</keyword>
<evidence type="ECO:0000313" key="6">
    <source>
        <dbReference type="EMBL" id="ANY17743.1"/>
    </source>
</evidence>
<evidence type="ECO:0000313" key="9">
    <source>
        <dbReference type="Proteomes" id="UP000092950"/>
    </source>
</evidence>
<evidence type="ECO:0000256" key="1">
    <source>
        <dbReference type="ARBA" id="ARBA00009437"/>
    </source>
</evidence>
<dbReference type="Proteomes" id="UP000053096">
    <property type="component" value="Unassembled WGS sequence"/>
</dbReference>
<sequence>MGASLNISLLQLRAFLAVSRFGSFTRAAEVLHRTQPAITQQIRLLEEALGLKLFERTTRQLRLTDIGVELVPVLSGMVQQLDDVVGATQDIRHKRTGTVRLGCLPSVAMQYLPGRIARFRRDYPGVSFMVSDGLGDQVVGMVMRGEIDFGITDVPNPSANLSIHPLLHETISLLYLEGHPVQEAKVVDIDELSRHDLILMAPGSTVRRIVDTAFAAQGRIAMATCQASYNTTAIGMVQAGLGVALLPESGFDLAVDRRLRTRPVDIKGMDRRLSIVRLKNKTLSPSAQAFMAMLKAEKTLRSLRDKPAAGPRANY</sequence>
<reference evidence="7 8" key="1">
    <citation type="submission" date="2015-09" db="EMBL/GenBank/DDBJ databases">
        <authorList>
            <person name="Jackson K.R."/>
            <person name="Lunt B.L."/>
            <person name="Fisher J.N.B."/>
            <person name="Gardner A.V."/>
            <person name="Bailey M.E."/>
            <person name="Deus L.M."/>
            <person name="Earl A.S."/>
            <person name="Gibby P.D."/>
            <person name="Hartmann K.A."/>
            <person name="Liu J.E."/>
            <person name="Manci A.M."/>
            <person name="Nielsen D.A."/>
            <person name="Solomon M.B."/>
            <person name="Breakwell D.P."/>
            <person name="Burnett S.H."/>
            <person name="Grose J.H."/>
        </authorList>
    </citation>
    <scope>NUCLEOTIDE SEQUENCE [LARGE SCALE GENOMIC DNA]</scope>
    <source>
        <strain evidence="7 8">2789STDY5608636</strain>
    </source>
</reference>
<dbReference type="InterPro" id="IPR000847">
    <property type="entry name" value="LysR_HTH_N"/>
</dbReference>
<dbReference type="GO" id="GO:0003677">
    <property type="term" value="F:DNA binding"/>
    <property type="evidence" value="ECO:0007669"/>
    <property type="project" value="UniProtKB-KW"/>
</dbReference>
<dbReference type="Pfam" id="PF03466">
    <property type="entry name" value="LysR_substrate"/>
    <property type="match status" value="1"/>
</dbReference>
<accession>A0A0M7H0U8</accession>
<evidence type="ECO:0000313" key="7">
    <source>
        <dbReference type="EMBL" id="CUJ02597.1"/>
    </source>
</evidence>
<dbReference type="Gene3D" id="3.40.190.290">
    <property type="match status" value="1"/>
</dbReference>
<evidence type="ECO:0000256" key="2">
    <source>
        <dbReference type="ARBA" id="ARBA00023015"/>
    </source>
</evidence>
<gene>
    <name evidence="7" type="primary">gltC_8</name>
    <name evidence="6" type="ORF">BBN53_18740</name>
    <name evidence="7" type="ORF">ERS370011_03388</name>
</gene>
<dbReference type="Proteomes" id="UP000092950">
    <property type="component" value="Chromosome"/>
</dbReference>
<dbReference type="KEGG" id="bpdz:BBN53_18740"/>
<feature type="domain" description="HTH lysR-type" evidence="5">
    <location>
        <begin position="7"/>
        <end position="64"/>
    </location>
</feature>
<dbReference type="InterPro" id="IPR005119">
    <property type="entry name" value="LysR_subst-bd"/>
</dbReference>
<evidence type="ECO:0000256" key="4">
    <source>
        <dbReference type="ARBA" id="ARBA00023163"/>
    </source>
</evidence>
<dbReference type="PRINTS" id="PR00039">
    <property type="entry name" value="HTHLYSR"/>
</dbReference>
<dbReference type="FunFam" id="1.10.10.10:FF:000001">
    <property type="entry name" value="LysR family transcriptional regulator"/>
    <property type="match status" value="1"/>
</dbReference>
<dbReference type="InterPro" id="IPR036388">
    <property type="entry name" value="WH-like_DNA-bd_sf"/>
</dbReference>
<proteinExistence type="inferred from homology"/>
<dbReference type="RefSeq" id="WP_053073229.1">
    <property type="nucleotide sequence ID" value="NZ_CAJGUP010000181.1"/>
</dbReference>
<dbReference type="Pfam" id="PF00126">
    <property type="entry name" value="HTH_1"/>
    <property type="match status" value="1"/>
</dbReference>
<dbReference type="PROSITE" id="PS50931">
    <property type="entry name" value="HTH_LYSR"/>
    <property type="match status" value="1"/>
</dbReference>
<dbReference type="GO" id="GO:0003700">
    <property type="term" value="F:DNA-binding transcription factor activity"/>
    <property type="evidence" value="ECO:0007669"/>
    <property type="project" value="InterPro"/>
</dbReference>
<dbReference type="AlphaFoldDB" id="A0A0M7H0U8"/>
<dbReference type="SUPFAM" id="SSF53850">
    <property type="entry name" value="Periplasmic binding protein-like II"/>
    <property type="match status" value="1"/>
</dbReference>
<comment type="similarity">
    <text evidence="1">Belongs to the LysR transcriptional regulatory family.</text>
</comment>
<evidence type="ECO:0000256" key="3">
    <source>
        <dbReference type="ARBA" id="ARBA00023125"/>
    </source>
</evidence>
<dbReference type="GO" id="GO:0005829">
    <property type="term" value="C:cytosol"/>
    <property type="evidence" value="ECO:0007669"/>
    <property type="project" value="TreeGrafter"/>
</dbReference>
<dbReference type="Gene3D" id="1.10.10.10">
    <property type="entry name" value="Winged helix-like DNA-binding domain superfamily/Winged helix DNA-binding domain"/>
    <property type="match status" value="1"/>
</dbReference>
<dbReference type="InterPro" id="IPR050950">
    <property type="entry name" value="HTH-type_LysR_regulators"/>
</dbReference>
<dbReference type="SUPFAM" id="SSF46785">
    <property type="entry name" value="Winged helix' DNA-binding domain"/>
    <property type="match status" value="1"/>
</dbReference>
<dbReference type="PANTHER" id="PTHR30419">
    <property type="entry name" value="HTH-TYPE TRANSCRIPTIONAL REGULATOR YBHD"/>
    <property type="match status" value="1"/>
</dbReference>
<dbReference type="EMBL" id="CP016440">
    <property type="protein sequence ID" value="ANY17743.1"/>
    <property type="molecule type" value="Genomic_DNA"/>
</dbReference>
<name>A0A0M7H0U8_9BORD</name>
<dbReference type="InterPro" id="IPR036390">
    <property type="entry name" value="WH_DNA-bd_sf"/>
</dbReference>
<keyword evidence="4" id="KW-0804">Transcription</keyword>
<dbReference type="EMBL" id="CYTV01000010">
    <property type="protein sequence ID" value="CUJ02597.1"/>
    <property type="molecule type" value="Genomic_DNA"/>
</dbReference>